<evidence type="ECO:0000256" key="1">
    <source>
        <dbReference type="ARBA" id="ARBA00023015"/>
    </source>
</evidence>
<dbReference type="InterPro" id="IPR009057">
    <property type="entry name" value="Homeodomain-like_sf"/>
</dbReference>
<keyword evidence="3" id="KW-0804">Transcription</keyword>
<dbReference type="Pfam" id="PF12833">
    <property type="entry name" value="HTH_18"/>
    <property type="match status" value="1"/>
</dbReference>
<dbReference type="AlphaFoldDB" id="A0A6M8B933"/>
<keyword evidence="6" id="KW-1185">Reference proteome</keyword>
<keyword evidence="2" id="KW-0238">DNA-binding</keyword>
<dbReference type="GO" id="GO:0043565">
    <property type="term" value="F:sequence-specific DNA binding"/>
    <property type="evidence" value="ECO:0007669"/>
    <property type="project" value="InterPro"/>
</dbReference>
<dbReference type="EMBL" id="CP053661">
    <property type="protein sequence ID" value="QKD81030.1"/>
    <property type="molecule type" value="Genomic_DNA"/>
</dbReference>
<organism evidence="5 6">
    <name type="scientific">Thermoleptolyngbya sichuanensis A183</name>
    <dbReference type="NCBI Taxonomy" id="2737172"/>
    <lineage>
        <taxon>Bacteria</taxon>
        <taxon>Bacillati</taxon>
        <taxon>Cyanobacteriota</taxon>
        <taxon>Cyanophyceae</taxon>
        <taxon>Oculatellales</taxon>
        <taxon>Oculatellaceae</taxon>
        <taxon>Thermoleptolyngbya</taxon>
        <taxon>Thermoleptolyngbya sichuanensis</taxon>
    </lineage>
</organism>
<dbReference type="SUPFAM" id="SSF46689">
    <property type="entry name" value="Homeodomain-like"/>
    <property type="match status" value="1"/>
</dbReference>
<dbReference type="PANTHER" id="PTHR43280">
    <property type="entry name" value="ARAC-FAMILY TRANSCRIPTIONAL REGULATOR"/>
    <property type="match status" value="1"/>
</dbReference>
<evidence type="ECO:0000313" key="5">
    <source>
        <dbReference type="EMBL" id="QKD81030.1"/>
    </source>
</evidence>
<dbReference type="KEGG" id="theu:HPC62_01540"/>
<gene>
    <name evidence="5" type="ORF">HPC62_01540</name>
</gene>
<protein>
    <submittedName>
        <fullName evidence="5">Helix-turn-helix domain-containing protein</fullName>
    </submittedName>
</protein>
<name>A0A6M8B933_9CYAN</name>
<feature type="domain" description="HTH araC/xylS-type" evidence="4">
    <location>
        <begin position="1"/>
        <end position="51"/>
    </location>
</feature>
<reference evidence="5 6" key="1">
    <citation type="submission" date="2020-05" db="EMBL/GenBank/DDBJ databases">
        <title>Complete genome sequence of of a novel Thermoleptolyngbya strain isolated from hot springs of Ganzi, Sichuan China.</title>
        <authorList>
            <person name="Tang J."/>
            <person name="Daroch M."/>
            <person name="Li L."/>
            <person name="Waleron K."/>
            <person name="Waleron M."/>
            <person name="Waleron M."/>
        </authorList>
    </citation>
    <scope>NUCLEOTIDE SEQUENCE [LARGE SCALE GENOMIC DNA]</scope>
    <source>
        <strain evidence="5 6">PKUAC-SCTA183</strain>
    </source>
</reference>
<evidence type="ECO:0000313" key="6">
    <source>
        <dbReference type="Proteomes" id="UP000505210"/>
    </source>
</evidence>
<evidence type="ECO:0000256" key="3">
    <source>
        <dbReference type="ARBA" id="ARBA00023163"/>
    </source>
</evidence>
<accession>A0A6M8B933</accession>
<dbReference type="InterPro" id="IPR018060">
    <property type="entry name" value="HTH_AraC"/>
</dbReference>
<evidence type="ECO:0000259" key="4">
    <source>
        <dbReference type="PROSITE" id="PS01124"/>
    </source>
</evidence>
<dbReference type="GO" id="GO:0003700">
    <property type="term" value="F:DNA-binding transcription factor activity"/>
    <property type="evidence" value="ECO:0007669"/>
    <property type="project" value="InterPro"/>
</dbReference>
<dbReference type="PANTHER" id="PTHR43280:SF28">
    <property type="entry name" value="HTH-TYPE TRANSCRIPTIONAL ACTIVATOR RHAS"/>
    <property type="match status" value="1"/>
</dbReference>
<dbReference type="Gene3D" id="1.10.10.60">
    <property type="entry name" value="Homeodomain-like"/>
    <property type="match status" value="1"/>
</dbReference>
<keyword evidence="1" id="KW-0805">Transcription regulation</keyword>
<evidence type="ECO:0000256" key="2">
    <source>
        <dbReference type="ARBA" id="ARBA00023125"/>
    </source>
</evidence>
<dbReference type="PROSITE" id="PS01124">
    <property type="entry name" value="HTH_ARAC_FAMILY_2"/>
    <property type="match status" value="1"/>
</dbReference>
<proteinExistence type="predicted"/>
<dbReference type="Proteomes" id="UP000505210">
    <property type="component" value="Chromosome"/>
</dbReference>
<sequence>MSNYETAKQLLKQTDDPIMEIALRCGFNSHCHLIQQFRKLTGTTPSRYHSDR</sequence>